<dbReference type="Proteomes" id="UP000789525">
    <property type="component" value="Unassembled WGS sequence"/>
</dbReference>
<sequence length="232" mass="26548">AKMGHRPRNEFLVPGITRFSRSVVYARKALFKRKKTTFEKVQTKSQTTKTVEIKGDKNGGKRVIPLEKAPRFYPAEDTPRPKKSRKVNKPAKLRSAITPGTVLILLAGRFRGKRVVFLKQLESGLLLITGPFKINGVPLRRVNQSYVIATSTKLDISACSLDKFNDTYFKREKKLKKKVTEEQLFGEDQKQEKKLSKPRADDQREIDGKIVIGLKKTPHLRDYLHARFSLSK</sequence>
<comment type="caution">
    <text evidence="1">The sequence shown here is derived from an EMBL/GenBank/DDBJ whole genome shotgun (WGS) entry which is preliminary data.</text>
</comment>
<evidence type="ECO:0000313" key="2">
    <source>
        <dbReference type="Proteomes" id="UP000789525"/>
    </source>
</evidence>
<gene>
    <name evidence="1" type="ORF">ACOLOM_LOCUS11669</name>
</gene>
<protein>
    <submittedName>
        <fullName evidence="1">15746_t:CDS:1</fullName>
    </submittedName>
</protein>
<keyword evidence="2" id="KW-1185">Reference proteome</keyword>
<name>A0ACA9PZN2_9GLOM</name>
<reference evidence="1" key="1">
    <citation type="submission" date="2021-06" db="EMBL/GenBank/DDBJ databases">
        <authorList>
            <person name="Kallberg Y."/>
            <person name="Tangrot J."/>
            <person name="Rosling A."/>
        </authorList>
    </citation>
    <scope>NUCLEOTIDE SEQUENCE</scope>
    <source>
        <strain evidence="1">CL356</strain>
    </source>
</reference>
<organism evidence="1 2">
    <name type="scientific">Acaulospora colombiana</name>
    <dbReference type="NCBI Taxonomy" id="27376"/>
    <lineage>
        <taxon>Eukaryota</taxon>
        <taxon>Fungi</taxon>
        <taxon>Fungi incertae sedis</taxon>
        <taxon>Mucoromycota</taxon>
        <taxon>Glomeromycotina</taxon>
        <taxon>Glomeromycetes</taxon>
        <taxon>Diversisporales</taxon>
        <taxon>Acaulosporaceae</taxon>
        <taxon>Acaulospora</taxon>
    </lineage>
</organism>
<evidence type="ECO:0000313" key="1">
    <source>
        <dbReference type="EMBL" id="CAG8731496.1"/>
    </source>
</evidence>
<proteinExistence type="predicted"/>
<dbReference type="EMBL" id="CAJVPT010043063">
    <property type="protein sequence ID" value="CAG8731496.1"/>
    <property type="molecule type" value="Genomic_DNA"/>
</dbReference>
<feature type="non-terminal residue" evidence="1">
    <location>
        <position position="232"/>
    </location>
</feature>
<accession>A0ACA9PZN2</accession>
<feature type="non-terminal residue" evidence="1">
    <location>
        <position position="1"/>
    </location>
</feature>